<feature type="domain" description="Methyltransferase type 11" evidence="1">
    <location>
        <begin position="42"/>
        <end position="137"/>
    </location>
</feature>
<dbReference type="InterPro" id="IPR013216">
    <property type="entry name" value="Methyltransf_11"/>
</dbReference>
<proteinExistence type="predicted"/>
<dbReference type="Gene3D" id="3.40.50.150">
    <property type="entry name" value="Vaccinia Virus protein VP39"/>
    <property type="match status" value="1"/>
</dbReference>
<accession>A0A1F7X086</accession>
<sequence>MPAYYDSYDYPSYWIGRDYEHNSEIIAIKSLLKKIPKIGTVLDIGSGYGRLVSSYQYRAKKVILTDPSSRLLSMSRGKFNNKKYIFVHSKLENLPKKLRSESIDLIVVVRVLHHIFELNEAFKVFSKLNKKNGYLILEFANKQHLKSVIREFIKGNITFPIDILPKEVISKKIFKYKLPFTNYHPDNIYTILKKHGYKIISRLSVSNIRSSFLKKYISKDILLYFEKILQKPLSSISFGPSIFVLAKKY</sequence>
<dbReference type="Pfam" id="PF08241">
    <property type="entry name" value="Methyltransf_11"/>
    <property type="match status" value="1"/>
</dbReference>
<dbReference type="GO" id="GO:0008757">
    <property type="term" value="F:S-adenosylmethionine-dependent methyltransferase activity"/>
    <property type="evidence" value="ECO:0007669"/>
    <property type="project" value="InterPro"/>
</dbReference>
<dbReference type="CDD" id="cd02440">
    <property type="entry name" value="AdoMet_MTases"/>
    <property type="match status" value="1"/>
</dbReference>
<dbReference type="InterPro" id="IPR029063">
    <property type="entry name" value="SAM-dependent_MTases_sf"/>
</dbReference>
<dbReference type="EMBL" id="MGFP01000055">
    <property type="protein sequence ID" value="OGM08303.1"/>
    <property type="molecule type" value="Genomic_DNA"/>
</dbReference>
<protein>
    <recommendedName>
        <fullName evidence="1">Methyltransferase type 11 domain-containing protein</fullName>
    </recommendedName>
</protein>
<evidence type="ECO:0000313" key="2">
    <source>
        <dbReference type="EMBL" id="OGM08303.1"/>
    </source>
</evidence>
<dbReference type="PANTHER" id="PTHR43861">
    <property type="entry name" value="TRANS-ACONITATE 2-METHYLTRANSFERASE-RELATED"/>
    <property type="match status" value="1"/>
</dbReference>
<dbReference type="AlphaFoldDB" id="A0A1F7X086"/>
<gene>
    <name evidence="2" type="ORF">A2159_01980</name>
</gene>
<name>A0A1F7X086_9BACT</name>
<evidence type="ECO:0000313" key="3">
    <source>
        <dbReference type="Proteomes" id="UP000179219"/>
    </source>
</evidence>
<evidence type="ECO:0000259" key="1">
    <source>
        <dbReference type="Pfam" id="PF08241"/>
    </source>
</evidence>
<dbReference type="SUPFAM" id="SSF53335">
    <property type="entry name" value="S-adenosyl-L-methionine-dependent methyltransferases"/>
    <property type="match status" value="1"/>
</dbReference>
<reference evidence="2 3" key="1">
    <citation type="journal article" date="2016" name="Nat. Commun.">
        <title>Thousands of microbial genomes shed light on interconnected biogeochemical processes in an aquifer system.</title>
        <authorList>
            <person name="Anantharaman K."/>
            <person name="Brown C.T."/>
            <person name="Hug L.A."/>
            <person name="Sharon I."/>
            <person name="Castelle C.J."/>
            <person name="Probst A.J."/>
            <person name="Thomas B.C."/>
            <person name="Singh A."/>
            <person name="Wilkins M.J."/>
            <person name="Karaoz U."/>
            <person name="Brodie E.L."/>
            <person name="Williams K.H."/>
            <person name="Hubbard S.S."/>
            <person name="Banfield J.F."/>
        </authorList>
    </citation>
    <scope>NUCLEOTIDE SEQUENCE [LARGE SCALE GENOMIC DNA]</scope>
</reference>
<comment type="caution">
    <text evidence="2">The sequence shown here is derived from an EMBL/GenBank/DDBJ whole genome shotgun (WGS) entry which is preliminary data.</text>
</comment>
<organism evidence="2 3">
    <name type="scientific">Candidatus Woesebacteria bacterium RBG_13_34_9</name>
    <dbReference type="NCBI Taxonomy" id="1802477"/>
    <lineage>
        <taxon>Bacteria</taxon>
        <taxon>Candidatus Woeseibacteriota</taxon>
    </lineage>
</organism>
<dbReference type="Proteomes" id="UP000179219">
    <property type="component" value="Unassembled WGS sequence"/>
</dbReference>